<evidence type="ECO:0000313" key="1">
    <source>
        <dbReference type="EMBL" id="BAE52610.1"/>
    </source>
</evidence>
<dbReference type="KEGG" id="mag:amb3806"/>
<organism evidence="1 2">
    <name type="scientific">Paramagnetospirillum magneticum (strain ATCC 700264 / AMB-1)</name>
    <name type="common">Magnetospirillum magneticum</name>
    <dbReference type="NCBI Taxonomy" id="342108"/>
    <lineage>
        <taxon>Bacteria</taxon>
        <taxon>Pseudomonadati</taxon>
        <taxon>Pseudomonadota</taxon>
        <taxon>Alphaproteobacteria</taxon>
        <taxon>Rhodospirillales</taxon>
        <taxon>Magnetospirillaceae</taxon>
        <taxon>Paramagnetospirillum</taxon>
    </lineage>
</organism>
<dbReference type="STRING" id="342108.amb3806"/>
<name>Q2W0L5_PARM1</name>
<sequence>MKIIATIEARMTSSRLPGKVLLPAQGRPMLARMVERLKMVPSLDGIVVATTVNATDDPIEALAAELGIGCWRGSEDDVLKRVLDAAHAFEADVIVELTGDCPLIDPAIVETCVQAYRAAGVDYLSNVQERSFPIGMDTQVFATAILDDVARRTDDPTDHEHVSLYIYRHPELYSLKNVAAPPELRDPELRLTLDTPQDYQLIDQVFAALLPQGPGFALGDILALLQARPELRKINDHVAHRWV</sequence>
<gene>
    <name evidence="1" type="ordered locus">amb3806</name>
</gene>
<dbReference type="PANTHER" id="PTHR42866:SF1">
    <property type="entry name" value="SPORE COAT POLYSACCHARIDE BIOSYNTHESIS PROTEIN SPSF"/>
    <property type="match status" value="1"/>
</dbReference>
<keyword evidence="2" id="KW-1185">Reference proteome</keyword>
<dbReference type="HOGENOM" id="CLU_072501_0_0_5"/>
<reference evidence="1 2" key="1">
    <citation type="journal article" date="2005" name="DNA Res.">
        <title>Complete genome sequence of the facultative anaerobic magnetotactic bacterium Magnetospirillum sp. strain AMB-1.</title>
        <authorList>
            <person name="Matsunaga T."/>
            <person name="Okamura Y."/>
            <person name="Fukuda Y."/>
            <person name="Wahyudi A.T."/>
            <person name="Murase Y."/>
            <person name="Takeyama H."/>
        </authorList>
    </citation>
    <scope>NUCLEOTIDE SEQUENCE [LARGE SCALE GENOMIC DNA]</scope>
    <source>
        <strain evidence="2">ATCC 700264 / AMB-1</strain>
    </source>
</reference>
<proteinExistence type="predicted"/>
<dbReference type="Gene3D" id="3.90.550.10">
    <property type="entry name" value="Spore Coat Polysaccharide Biosynthesis Protein SpsA, Chain A"/>
    <property type="match status" value="1"/>
</dbReference>
<dbReference type="Proteomes" id="UP000007058">
    <property type="component" value="Chromosome"/>
</dbReference>
<dbReference type="EMBL" id="AP007255">
    <property type="protein sequence ID" value="BAE52610.1"/>
    <property type="molecule type" value="Genomic_DNA"/>
</dbReference>
<dbReference type="GO" id="GO:0005829">
    <property type="term" value="C:cytosol"/>
    <property type="evidence" value="ECO:0007669"/>
    <property type="project" value="TreeGrafter"/>
</dbReference>
<dbReference type="CDD" id="cd02518">
    <property type="entry name" value="GT2_SpsF"/>
    <property type="match status" value="1"/>
</dbReference>
<dbReference type="PANTHER" id="PTHR42866">
    <property type="entry name" value="3-DEOXY-MANNO-OCTULOSONATE CYTIDYLYLTRANSFERASE"/>
    <property type="match status" value="1"/>
</dbReference>
<dbReference type="OrthoDB" id="9801052at2"/>
<dbReference type="InterPro" id="IPR029044">
    <property type="entry name" value="Nucleotide-diphossugar_trans"/>
</dbReference>
<dbReference type="Pfam" id="PF02348">
    <property type="entry name" value="CTP_transf_3"/>
    <property type="match status" value="1"/>
</dbReference>
<dbReference type="InterPro" id="IPR003329">
    <property type="entry name" value="Cytidylyl_trans"/>
</dbReference>
<accession>Q2W0L5</accession>
<dbReference type="AlphaFoldDB" id="Q2W0L5"/>
<protein>
    <submittedName>
        <fullName evidence="1">Spore coat polysaccharide biosynthesis protein F</fullName>
    </submittedName>
</protein>
<evidence type="ECO:0000313" key="2">
    <source>
        <dbReference type="Proteomes" id="UP000007058"/>
    </source>
</evidence>
<dbReference type="SUPFAM" id="SSF53448">
    <property type="entry name" value="Nucleotide-diphospho-sugar transferases"/>
    <property type="match status" value="1"/>
</dbReference>
<dbReference type="RefSeq" id="WP_011386160.1">
    <property type="nucleotide sequence ID" value="NC_007626.1"/>
</dbReference>